<evidence type="ECO:0000313" key="5">
    <source>
        <dbReference type="Proteomes" id="UP001497602"/>
    </source>
</evidence>
<name>A0ABP1FH47_9FLAO</name>
<gene>
    <name evidence="4" type="ORF">T190115A13A_50104</name>
</gene>
<feature type="signal peptide" evidence="2">
    <location>
        <begin position="1"/>
        <end position="21"/>
    </location>
</feature>
<dbReference type="NCBIfam" id="TIGR04183">
    <property type="entry name" value="Por_Secre_tail"/>
    <property type="match status" value="1"/>
</dbReference>
<keyword evidence="5" id="KW-1185">Reference proteome</keyword>
<dbReference type="Gene3D" id="2.60.120.260">
    <property type="entry name" value="Galactose-binding domain-like"/>
    <property type="match status" value="1"/>
</dbReference>
<sequence>MKKQLTIIALFLSAITFGQFCDDFNDQNVSNWNGVLAGANTADSPGPSGASNDYFLHSYDDQGYSYIYNDVDYKGDWTEYNGQCLCWDFKVINDGNLGQPLSPKLIIYSGSSTSPTAAASFTATVQTTEGGGWVHVCAPIEVLNAGDPFPQNANGSWSMAAGSTAADWNNLLQNMTGIRFVLDLTSYPIEEYGYDNICIQDCDIVGEPTDEGAYCCEGDNLVENGNFEFGNTGFSSDYANDPVLYPGAYNVDNDSSQFGTQIKDHSYCEDPNKYANNSQFLLINGKTTQPTGTTSVVWEQNVSVQPDRNYKFCANFKNLPQCRFDILPEVQLEINGTLYPWQTIDTSSDACDWQNISECFSATDDLVNIKIHLKEDGLGDGNDLAIDDIAVQEKLDQNLSITVQHQGTPKQIIGSVNTIDTADDILLVNDECKEQNQGNQYYWFVFELSSYPFSSLGSNMVPGTFAWSSNQGGFSQATGALSSAWSLTTTFPDYVFDDNKLYLIGMYVPSCCESCYDEGWAYQLTLNSTGARNAKAGGLNAKMKEEIKSMFKAFDGKGTSVDDNQEETEEESLKVYPNPSKEVLNLNKEVTSYTIKDMNGKTLLKSPKKASSIKIISLKSGMYILNTTNKEGKEHKCKFIKN</sequence>
<dbReference type="Pfam" id="PF18962">
    <property type="entry name" value="Por_Secre_tail"/>
    <property type="match status" value="1"/>
</dbReference>
<evidence type="ECO:0000256" key="1">
    <source>
        <dbReference type="ARBA" id="ARBA00022729"/>
    </source>
</evidence>
<evidence type="ECO:0000256" key="2">
    <source>
        <dbReference type="SAM" id="SignalP"/>
    </source>
</evidence>
<evidence type="ECO:0000259" key="3">
    <source>
        <dbReference type="Pfam" id="PF18962"/>
    </source>
</evidence>
<dbReference type="InterPro" id="IPR026444">
    <property type="entry name" value="Secre_tail"/>
</dbReference>
<organism evidence="4 5">
    <name type="scientific">Tenacibaculum vairaonense</name>
    <dbReference type="NCBI Taxonomy" id="3137860"/>
    <lineage>
        <taxon>Bacteria</taxon>
        <taxon>Pseudomonadati</taxon>
        <taxon>Bacteroidota</taxon>
        <taxon>Flavobacteriia</taxon>
        <taxon>Flavobacteriales</taxon>
        <taxon>Flavobacteriaceae</taxon>
        <taxon>Tenacibaculum</taxon>
    </lineage>
</organism>
<protein>
    <submittedName>
        <fullName evidence="4">Por_Secre_tail domain-containing protein</fullName>
    </submittedName>
</protein>
<feature type="chain" id="PRO_5047242322" evidence="2">
    <location>
        <begin position="22"/>
        <end position="642"/>
    </location>
</feature>
<accession>A0ABP1FH47</accession>
<evidence type="ECO:0000313" key="4">
    <source>
        <dbReference type="EMBL" id="CAL2107862.1"/>
    </source>
</evidence>
<feature type="domain" description="Secretion system C-terminal sorting" evidence="3">
    <location>
        <begin position="575"/>
        <end position="636"/>
    </location>
</feature>
<reference evidence="4 5" key="1">
    <citation type="submission" date="2024-05" db="EMBL/GenBank/DDBJ databases">
        <authorList>
            <person name="Duchaud E."/>
        </authorList>
    </citation>
    <scope>NUCLEOTIDE SEQUENCE [LARGE SCALE GENOMIC DNA]</scope>
    <source>
        <strain evidence="4">Ena-SAMPLE-TAB-13-05-2024-13:56:06:370-140305</strain>
    </source>
</reference>
<dbReference type="Proteomes" id="UP001497602">
    <property type="component" value="Unassembled WGS sequence"/>
</dbReference>
<keyword evidence="1 2" id="KW-0732">Signal</keyword>
<proteinExistence type="predicted"/>
<dbReference type="EMBL" id="CAXJRC010000042">
    <property type="protein sequence ID" value="CAL2107862.1"/>
    <property type="molecule type" value="Genomic_DNA"/>
</dbReference>
<comment type="caution">
    <text evidence="4">The sequence shown here is derived from an EMBL/GenBank/DDBJ whole genome shotgun (WGS) entry which is preliminary data.</text>
</comment>
<dbReference type="RefSeq" id="WP_348739458.1">
    <property type="nucleotide sequence ID" value="NZ_CAXJRC010000042.1"/>
</dbReference>